<feature type="region of interest" description="Disordered" evidence="6">
    <location>
        <begin position="232"/>
        <end position="342"/>
    </location>
</feature>
<organism evidence="8 9">
    <name type="scientific">Octopus sinensis</name>
    <name type="common">East Asian common octopus</name>
    <dbReference type="NCBI Taxonomy" id="2607531"/>
    <lineage>
        <taxon>Eukaryota</taxon>
        <taxon>Metazoa</taxon>
        <taxon>Spiralia</taxon>
        <taxon>Lophotrochozoa</taxon>
        <taxon>Mollusca</taxon>
        <taxon>Cephalopoda</taxon>
        <taxon>Coleoidea</taxon>
        <taxon>Octopodiformes</taxon>
        <taxon>Octopoda</taxon>
        <taxon>Incirrata</taxon>
        <taxon>Octopodidae</taxon>
        <taxon>Octopus</taxon>
    </lineage>
</organism>
<dbReference type="SMART" id="SM00666">
    <property type="entry name" value="PB1"/>
    <property type="match status" value="1"/>
</dbReference>
<keyword evidence="1" id="KW-0808">Transferase</keyword>
<dbReference type="Pfam" id="PF00069">
    <property type="entry name" value="Pkinase"/>
    <property type="match status" value="1"/>
</dbReference>
<keyword evidence="5" id="KW-0175">Coiled coil</keyword>
<evidence type="ECO:0000256" key="4">
    <source>
        <dbReference type="ARBA" id="ARBA00022840"/>
    </source>
</evidence>
<evidence type="ECO:0000313" key="11">
    <source>
        <dbReference type="RefSeq" id="XP_036356357.1"/>
    </source>
</evidence>
<evidence type="ECO:0000313" key="8">
    <source>
        <dbReference type="Proteomes" id="UP000515154"/>
    </source>
</evidence>
<dbReference type="InterPro" id="IPR011009">
    <property type="entry name" value="Kinase-like_dom_sf"/>
</dbReference>
<dbReference type="InterPro" id="IPR050538">
    <property type="entry name" value="MAP_kinase_kinase_kinase"/>
</dbReference>
<dbReference type="RefSeq" id="XP_036356357.1">
    <property type="nucleotide sequence ID" value="XM_036500464.1"/>
</dbReference>
<protein>
    <submittedName>
        <fullName evidence="9 10">Mitogen-activated protein kinase kinase kinase 2</fullName>
    </submittedName>
</protein>
<name>A0A6P7TSC7_9MOLL</name>
<dbReference type="RefSeq" id="XP_036356356.1">
    <property type="nucleotide sequence ID" value="XM_036500463.1"/>
</dbReference>
<dbReference type="PANTHER" id="PTHR48016">
    <property type="entry name" value="MAP KINASE KINASE KINASE SSK2-RELATED-RELATED"/>
    <property type="match status" value="1"/>
</dbReference>
<dbReference type="SUPFAM" id="SSF54277">
    <property type="entry name" value="CAD &amp; PB1 domains"/>
    <property type="match status" value="1"/>
</dbReference>
<evidence type="ECO:0000256" key="5">
    <source>
        <dbReference type="SAM" id="Coils"/>
    </source>
</evidence>
<dbReference type="InterPro" id="IPR000270">
    <property type="entry name" value="PB1_dom"/>
</dbReference>
<dbReference type="Gene3D" id="3.10.20.90">
    <property type="entry name" value="Phosphatidylinositol 3-kinase Catalytic Subunit, Chain A, domain 1"/>
    <property type="match status" value="1"/>
</dbReference>
<keyword evidence="8" id="KW-1185">Reference proteome</keyword>
<keyword evidence="4" id="KW-0067">ATP-binding</keyword>
<dbReference type="SUPFAM" id="SSF56112">
    <property type="entry name" value="Protein kinase-like (PK-like)"/>
    <property type="match status" value="1"/>
</dbReference>
<reference evidence="9 10" key="1">
    <citation type="submission" date="2025-08" db="UniProtKB">
        <authorList>
            <consortium name="RefSeq"/>
        </authorList>
    </citation>
    <scope>IDENTIFICATION</scope>
</reference>
<feature type="compositionally biased region" description="Low complexity" evidence="6">
    <location>
        <begin position="302"/>
        <end position="323"/>
    </location>
</feature>
<feature type="region of interest" description="Disordered" evidence="6">
    <location>
        <begin position="126"/>
        <end position="197"/>
    </location>
</feature>
<dbReference type="InterPro" id="IPR000719">
    <property type="entry name" value="Prot_kinase_dom"/>
</dbReference>
<evidence type="ECO:0000256" key="2">
    <source>
        <dbReference type="ARBA" id="ARBA00022741"/>
    </source>
</evidence>
<accession>A0A6P7TSC7</accession>
<feature type="domain" description="Protein kinase" evidence="7">
    <location>
        <begin position="366"/>
        <end position="624"/>
    </location>
</feature>
<evidence type="ECO:0000256" key="3">
    <source>
        <dbReference type="ARBA" id="ARBA00022777"/>
    </source>
</evidence>
<dbReference type="KEGG" id="osn:115228799"/>
<dbReference type="PROSITE" id="PS50011">
    <property type="entry name" value="PROTEIN_KINASE_DOM"/>
    <property type="match status" value="1"/>
</dbReference>
<dbReference type="Pfam" id="PF00564">
    <property type="entry name" value="PB1"/>
    <property type="match status" value="1"/>
</dbReference>
<dbReference type="FunFam" id="1.10.510.10:FF:000071">
    <property type="entry name" value="Mitogen-activated protein kinase kinase kinase 3 isoform 2"/>
    <property type="match status" value="1"/>
</dbReference>
<dbReference type="GO" id="GO:0004672">
    <property type="term" value="F:protein kinase activity"/>
    <property type="evidence" value="ECO:0007669"/>
    <property type="project" value="InterPro"/>
</dbReference>
<evidence type="ECO:0000313" key="10">
    <source>
        <dbReference type="RefSeq" id="XP_036356356.1"/>
    </source>
</evidence>
<evidence type="ECO:0000256" key="1">
    <source>
        <dbReference type="ARBA" id="ARBA00022679"/>
    </source>
</evidence>
<dbReference type="SMART" id="SM00220">
    <property type="entry name" value="S_TKc"/>
    <property type="match status" value="1"/>
</dbReference>
<proteinExistence type="predicted"/>
<feature type="compositionally biased region" description="Low complexity" evidence="6">
    <location>
        <begin position="126"/>
        <end position="148"/>
    </location>
</feature>
<evidence type="ECO:0000259" key="7">
    <source>
        <dbReference type="PROSITE" id="PS50011"/>
    </source>
</evidence>
<dbReference type="GO" id="GO:0005524">
    <property type="term" value="F:ATP binding"/>
    <property type="evidence" value="ECO:0007669"/>
    <property type="project" value="UniProtKB-KW"/>
</dbReference>
<keyword evidence="2" id="KW-0547">Nucleotide-binding</keyword>
<dbReference type="Proteomes" id="UP000515154">
    <property type="component" value="Linkage group LG2"/>
</dbReference>
<sequence>MEAGDDFESVMGSIKTELERSLRLGNQKVIKAAYANIQKNGEFKIKFEYNSEKRAIQVSRSIPYEDLVHHVIQRYGMKLQMFYTQPNGEFYIPLECQNNLDTAIKLMDRSDRSSSLRIFLTKPADTSDYGSSYSDRSSSLRTSSSESYYNHRDSPSPPPGSLPPHEIHLRHSSSYNSITGEGQFIPEPMHQDEPISCMGLKHTYSPDGSIAGSTSSLDSNYISCHGESYPFRNSARRDSRRSILSDGNKEDMLPGSKMQAFGTFPRGYETGTHMADVERHRTFPRSNNRRPELCSRSVPALLTRGSEGTLSSTRSTSSSSSGLPPDPDLDSPEGRLLMKRNSDMDSPSFGFSDVHFSKSPRAPTNWKKGRLLGPGAFGEVYLCYDEDSGRELAVKQVQISADNAEVSKEVRALENEIQLLRNFHHERIVQYFGCIQGKVLSIFMEYMPGGSLRQQLQNYGPLNENLARKYTRQVLEGLAFLHKNVIVHRDIKCANILKNVQGNVKLGDFGASKRLQSICSMSGLKTVIGTPHWMAPEVINGEGYCRKADIWSLGCTVVEMFTMKPPWPDLESMAAIYKIATSEHPKYELPFHVSDIARDCIRNCFRKNSRERPTAEDLLRHRFIFEGL</sequence>
<dbReference type="RefSeq" id="XP_029655149.1">
    <property type="nucleotide sequence ID" value="XM_029799289.2"/>
</dbReference>
<evidence type="ECO:0000256" key="6">
    <source>
        <dbReference type="SAM" id="MobiDB-lite"/>
    </source>
</evidence>
<dbReference type="AlphaFoldDB" id="A0A6P7TSC7"/>
<gene>
    <name evidence="9 10 11" type="primary">LOC115228799</name>
</gene>
<feature type="coiled-coil region" evidence="5">
    <location>
        <begin position="396"/>
        <end position="423"/>
    </location>
</feature>
<feature type="compositionally biased region" description="Basic and acidic residues" evidence="6">
    <location>
        <begin position="235"/>
        <end position="252"/>
    </location>
</feature>
<dbReference type="Gene3D" id="1.10.510.10">
    <property type="entry name" value="Transferase(Phosphotransferase) domain 1"/>
    <property type="match status" value="1"/>
</dbReference>
<evidence type="ECO:0000313" key="9">
    <source>
        <dbReference type="RefSeq" id="XP_029655149.1"/>
    </source>
</evidence>
<dbReference type="PANTHER" id="PTHR48016:SF56">
    <property type="entry name" value="MAPKK KINASE"/>
    <property type="match status" value="1"/>
</dbReference>
<keyword evidence="3 9" id="KW-0418">Kinase</keyword>